<reference evidence="8" key="1">
    <citation type="submission" date="2021-01" db="EMBL/GenBank/DDBJ databases">
        <authorList>
            <person name="Corre E."/>
            <person name="Pelletier E."/>
            <person name="Niang G."/>
            <person name="Scheremetjew M."/>
            <person name="Finn R."/>
            <person name="Kale V."/>
            <person name="Holt S."/>
            <person name="Cochrane G."/>
            <person name="Meng A."/>
            <person name="Brown T."/>
            <person name="Cohen L."/>
        </authorList>
    </citation>
    <scope>NUCLEOTIDE SEQUENCE</scope>
    <source>
        <strain evidence="8">CCMP1243</strain>
    </source>
</reference>
<feature type="region of interest" description="Disordered" evidence="6">
    <location>
        <begin position="1"/>
        <end position="28"/>
    </location>
</feature>
<dbReference type="Gene3D" id="2.60.40.730">
    <property type="entry name" value="SOR catalytic domain"/>
    <property type="match status" value="1"/>
</dbReference>
<evidence type="ECO:0000256" key="2">
    <source>
        <dbReference type="ARBA" id="ARBA00022448"/>
    </source>
</evidence>
<dbReference type="InterPro" id="IPR051233">
    <property type="entry name" value="Desulfoferrodoxin_SOR"/>
</dbReference>
<comment type="similarity">
    <text evidence="1">Belongs to the desulfoferrodoxin family.</text>
</comment>
<evidence type="ECO:0000256" key="5">
    <source>
        <dbReference type="ARBA" id="ARBA00023004"/>
    </source>
</evidence>
<dbReference type="PANTHER" id="PTHR36541:SF1">
    <property type="entry name" value="SUPEROXIDE REDUCTASE-RELATED"/>
    <property type="match status" value="1"/>
</dbReference>
<dbReference type="PANTHER" id="PTHR36541">
    <property type="entry name" value="SUPEROXIDE REDUCTASE-RELATED"/>
    <property type="match status" value="1"/>
</dbReference>
<dbReference type="SUPFAM" id="SSF49367">
    <property type="entry name" value="Superoxide reductase-like"/>
    <property type="match status" value="1"/>
</dbReference>
<dbReference type="GO" id="GO:0005506">
    <property type="term" value="F:iron ion binding"/>
    <property type="evidence" value="ECO:0007669"/>
    <property type="project" value="InterPro"/>
</dbReference>
<dbReference type="AlphaFoldDB" id="A0A7S2S515"/>
<dbReference type="InterPro" id="IPR002742">
    <property type="entry name" value="Desulfoferrodoxin_Fe-bd_dom"/>
</dbReference>
<keyword evidence="4" id="KW-0249">Electron transport</keyword>
<evidence type="ECO:0000256" key="1">
    <source>
        <dbReference type="ARBA" id="ARBA00005941"/>
    </source>
</evidence>
<proteinExistence type="inferred from homology"/>
<gene>
    <name evidence="8" type="ORF">RMAR1173_LOCUS11171</name>
</gene>
<feature type="domain" description="Desulfoferrodoxin ferrous iron-binding" evidence="7">
    <location>
        <begin position="31"/>
        <end position="111"/>
    </location>
</feature>
<keyword evidence="3" id="KW-0479">Metal-binding</keyword>
<organism evidence="8">
    <name type="scientific">Rhizochromulina marina</name>
    <dbReference type="NCBI Taxonomy" id="1034831"/>
    <lineage>
        <taxon>Eukaryota</taxon>
        <taxon>Sar</taxon>
        <taxon>Stramenopiles</taxon>
        <taxon>Ochrophyta</taxon>
        <taxon>Dictyochophyceae</taxon>
        <taxon>Rhizochromulinales</taxon>
        <taxon>Rhizochromulina</taxon>
    </lineage>
</organism>
<dbReference type="EMBL" id="HBHJ01016854">
    <property type="protein sequence ID" value="CAD9689643.1"/>
    <property type="molecule type" value="Transcribed_RNA"/>
</dbReference>
<protein>
    <recommendedName>
        <fullName evidence="7">Desulfoferrodoxin ferrous iron-binding domain-containing protein</fullName>
    </recommendedName>
</protein>
<dbReference type="GO" id="GO:0016491">
    <property type="term" value="F:oxidoreductase activity"/>
    <property type="evidence" value="ECO:0007669"/>
    <property type="project" value="InterPro"/>
</dbReference>
<feature type="compositionally biased region" description="Basic and acidic residues" evidence="6">
    <location>
        <begin position="1"/>
        <end position="10"/>
    </location>
</feature>
<evidence type="ECO:0000256" key="4">
    <source>
        <dbReference type="ARBA" id="ARBA00022982"/>
    </source>
</evidence>
<keyword evidence="5" id="KW-0408">Iron</keyword>
<accession>A0A7S2S515</accession>
<dbReference type="Pfam" id="PF01880">
    <property type="entry name" value="Desulfoferrodox"/>
    <property type="match status" value="1"/>
</dbReference>
<name>A0A7S2S515_9STRA</name>
<evidence type="ECO:0000259" key="7">
    <source>
        <dbReference type="Pfam" id="PF01880"/>
    </source>
</evidence>
<evidence type="ECO:0000256" key="3">
    <source>
        <dbReference type="ARBA" id="ARBA00022723"/>
    </source>
</evidence>
<dbReference type="InterPro" id="IPR036073">
    <property type="entry name" value="Desulfoferrodoxin_Fe-bd_dom_sf"/>
</dbReference>
<evidence type="ECO:0000313" key="8">
    <source>
        <dbReference type="EMBL" id="CAD9689643.1"/>
    </source>
</evidence>
<keyword evidence="2" id="KW-0813">Transport</keyword>
<evidence type="ECO:0000256" key="6">
    <source>
        <dbReference type="SAM" id="MobiDB-lite"/>
    </source>
</evidence>
<sequence>MASEDVKTEVAEVEGSTTILTKEAPGDWAGKEGKHIPVLAVEGDKATVTVPHGMAGDHWIQFIWAKNQEGEVIAAVKLTPEDQPTLAFDVPAGTASITAFESCNLHGVWSSDATALAPASL</sequence>